<dbReference type="FunFam" id="3.30.565.10:FF:000006">
    <property type="entry name" value="Sensor histidine kinase WalK"/>
    <property type="match status" value="1"/>
</dbReference>
<dbReference type="GO" id="GO:0000155">
    <property type="term" value="F:phosphorelay sensor kinase activity"/>
    <property type="evidence" value="ECO:0007669"/>
    <property type="project" value="InterPro"/>
</dbReference>
<name>A0A6M8B530_9CYAN</name>
<keyword evidence="4" id="KW-0808">Transferase</keyword>
<dbReference type="PRINTS" id="PR00344">
    <property type="entry name" value="BCTRLSENSOR"/>
</dbReference>
<evidence type="ECO:0000256" key="6">
    <source>
        <dbReference type="ARBA" id="ARBA00023012"/>
    </source>
</evidence>
<dbReference type="InterPro" id="IPR036097">
    <property type="entry name" value="HisK_dim/P_sf"/>
</dbReference>
<evidence type="ECO:0000256" key="3">
    <source>
        <dbReference type="ARBA" id="ARBA00022553"/>
    </source>
</evidence>
<dbReference type="CDD" id="cd00082">
    <property type="entry name" value="HisKA"/>
    <property type="match status" value="1"/>
</dbReference>
<dbReference type="EC" id="2.7.13.3" evidence="2"/>
<dbReference type="Gene3D" id="3.30.565.10">
    <property type="entry name" value="Histidine kinase-like ATPase, C-terminal domain"/>
    <property type="match status" value="1"/>
</dbReference>
<dbReference type="SUPFAM" id="SSF47384">
    <property type="entry name" value="Homodimeric domain of signal transducing histidine kinase"/>
    <property type="match status" value="1"/>
</dbReference>
<dbReference type="SUPFAM" id="SSF55785">
    <property type="entry name" value="PYP-like sensor domain (PAS domain)"/>
    <property type="match status" value="1"/>
</dbReference>
<evidence type="ECO:0000313" key="9">
    <source>
        <dbReference type="Proteomes" id="UP000505210"/>
    </source>
</evidence>
<protein>
    <recommendedName>
        <fullName evidence="2">histidine kinase</fullName>
        <ecNumber evidence="2">2.7.13.3</ecNumber>
    </recommendedName>
</protein>
<reference evidence="8 9" key="1">
    <citation type="submission" date="2020-05" db="EMBL/GenBank/DDBJ databases">
        <title>Complete genome sequence of of a novel Thermoleptolyngbya strain isolated from hot springs of Ganzi, Sichuan China.</title>
        <authorList>
            <person name="Tang J."/>
            <person name="Daroch M."/>
            <person name="Li L."/>
            <person name="Waleron K."/>
            <person name="Waleron M."/>
            <person name="Waleron M."/>
        </authorList>
    </citation>
    <scope>NUCLEOTIDE SEQUENCE [LARGE SCALE GENOMIC DNA]</scope>
    <source>
        <strain evidence="8 9">PKUAC-SCTA183</strain>
    </source>
</reference>
<feature type="domain" description="Histidine kinase" evidence="7">
    <location>
        <begin position="194"/>
        <end position="409"/>
    </location>
</feature>
<dbReference type="GO" id="GO:0007234">
    <property type="term" value="P:osmosensory signaling via phosphorelay pathway"/>
    <property type="evidence" value="ECO:0007669"/>
    <property type="project" value="TreeGrafter"/>
</dbReference>
<dbReference type="RefSeq" id="WP_172355147.1">
    <property type="nucleotide sequence ID" value="NZ_CP053661.1"/>
</dbReference>
<dbReference type="EMBL" id="CP053661">
    <property type="protein sequence ID" value="QKD82389.1"/>
    <property type="molecule type" value="Genomic_DNA"/>
</dbReference>
<keyword evidence="6" id="KW-0902">Two-component regulatory system</keyword>
<dbReference type="SMART" id="SM00388">
    <property type="entry name" value="HisKA"/>
    <property type="match status" value="1"/>
</dbReference>
<evidence type="ECO:0000259" key="7">
    <source>
        <dbReference type="PROSITE" id="PS50109"/>
    </source>
</evidence>
<dbReference type="Pfam" id="PF02518">
    <property type="entry name" value="HATPase_c"/>
    <property type="match status" value="1"/>
</dbReference>
<dbReference type="InterPro" id="IPR003594">
    <property type="entry name" value="HATPase_dom"/>
</dbReference>
<dbReference type="SUPFAM" id="SSF55874">
    <property type="entry name" value="ATPase domain of HSP90 chaperone/DNA topoisomerase II/histidine kinase"/>
    <property type="match status" value="1"/>
</dbReference>
<evidence type="ECO:0000256" key="2">
    <source>
        <dbReference type="ARBA" id="ARBA00012438"/>
    </source>
</evidence>
<dbReference type="PANTHER" id="PTHR42878">
    <property type="entry name" value="TWO-COMPONENT HISTIDINE KINASE"/>
    <property type="match status" value="1"/>
</dbReference>
<organism evidence="8 9">
    <name type="scientific">Thermoleptolyngbya sichuanensis A183</name>
    <dbReference type="NCBI Taxonomy" id="2737172"/>
    <lineage>
        <taxon>Bacteria</taxon>
        <taxon>Bacillati</taxon>
        <taxon>Cyanobacteriota</taxon>
        <taxon>Cyanophyceae</taxon>
        <taxon>Oculatellales</taxon>
        <taxon>Oculatellaceae</taxon>
        <taxon>Thermoleptolyngbya</taxon>
        <taxon>Thermoleptolyngbya sichuanensis</taxon>
    </lineage>
</organism>
<dbReference type="KEGG" id="theu:HPC62_09530"/>
<keyword evidence="5" id="KW-0418">Kinase</keyword>
<sequence>MSRVEPIDRVSSVVDSWEQQGSILDAVSVGVVVCGRRVEVQFCNQIGRSLLGLTGDLPPDSPLECLTEGWICETGSKLSVAQLVQQAIATGATLQAVVGIPQAWQNSAFGGSVTWLRLSIQPLPPSASPSAAVCTLIDLTEQCRAAQQGQCPQGSLCESQRDQVADLVLARQELMQRTEQLEAINRELESFSYSVSHDLRAPLRHISGFVAVLGDRLAANGWLDDPKVTHYLDTIRNSSRKMGLLIDGLLNLSRVTRRSLVQRPVPLRPLVDRAIALATSNEQPGSPVEFVIRDLPTVSGDATLLQQVFANLIDNAVKFSRPMPQPRVEIGCLPDHTLFVRDNGVGFPPEFTDQIFGAFQRLHPEQEFEGMGIGLALVQRIVLRHGGKIWAESQPGQGSTLYFTLRGVQTSGERESESGLERGR</sequence>
<gene>
    <name evidence="8" type="ORF">HPC62_09530</name>
</gene>
<accession>A0A6M8B530</accession>
<dbReference type="Pfam" id="PF00512">
    <property type="entry name" value="HisKA"/>
    <property type="match status" value="1"/>
</dbReference>
<dbReference type="PANTHER" id="PTHR42878:SF15">
    <property type="entry name" value="BACTERIOPHYTOCHROME"/>
    <property type="match status" value="1"/>
</dbReference>
<evidence type="ECO:0000256" key="5">
    <source>
        <dbReference type="ARBA" id="ARBA00022777"/>
    </source>
</evidence>
<dbReference type="InterPro" id="IPR036890">
    <property type="entry name" value="HATPase_C_sf"/>
</dbReference>
<dbReference type="InterPro" id="IPR004358">
    <property type="entry name" value="Sig_transdc_His_kin-like_C"/>
</dbReference>
<dbReference type="SMART" id="SM00387">
    <property type="entry name" value="HATPase_c"/>
    <property type="match status" value="1"/>
</dbReference>
<dbReference type="AlphaFoldDB" id="A0A6M8B530"/>
<dbReference type="InterPro" id="IPR005467">
    <property type="entry name" value="His_kinase_dom"/>
</dbReference>
<comment type="catalytic activity">
    <reaction evidence="1">
        <text>ATP + protein L-histidine = ADP + protein N-phospho-L-histidine.</text>
        <dbReference type="EC" id="2.7.13.3"/>
    </reaction>
</comment>
<keyword evidence="3" id="KW-0597">Phosphoprotein</keyword>
<dbReference type="Gene3D" id="1.10.287.130">
    <property type="match status" value="1"/>
</dbReference>
<dbReference type="Proteomes" id="UP000505210">
    <property type="component" value="Chromosome"/>
</dbReference>
<proteinExistence type="predicted"/>
<evidence type="ECO:0000313" key="8">
    <source>
        <dbReference type="EMBL" id="QKD82389.1"/>
    </source>
</evidence>
<dbReference type="InterPro" id="IPR035965">
    <property type="entry name" value="PAS-like_dom_sf"/>
</dbReference>
<dbReference type="GO" id="GO:0000156">
    <property type="term" value="F:phosphorelay response regulator activity"/>
    <property type="evidence" value="ECO:0007669"/>
    <property type="project" value="TreeGrafter"/>
</dbReference>
<dbReference type="PROSITE" id="PS50109">
    <property type="entry name" value="HIS_KIN"/>
    <property type="match status" value="1"/>
</dbReference>
<dbReference type="GO" id="GO:0030295">
    <property type="term" value="F:protein kinase activator activity"/>
    <property type="evidence" value="ECO:0007669"/>
    <property type="project" value="TreeGrafter"/>
</dbReference>
<keyword evidence="9" id="KW-1185">Reference proteome</keyword>
<dbReference type="InterPro" id="IPR003661">
    <property type="entry name" value="HisK_dim/P_dom"/>
</dbReference>
<dbReference type="InterPro" id="IPR050351">
    <property type="entry name" value="BphY/WalK/GraS-like"/>
</dbReference>
<evidence type="ECO:0000256" key="4">
    <source>
        <dbReference type="ARBA" id="ARBA00022679"/>
    </source>
</evidence>
<dbReference type="Gene3D" id="3.30.450.20">
    <property type="entry name" value="PAS domain"/>
    <property type="match status" value="1"/>
</dbReference>
<evidence type="ECO:0000256" key="1">
    <source>
        <dbReference type="ARBA" id="ARBA00000085"/>
    </source>
</evidence>